<keyword evidence="5" id="KW-1185">Reference proteome</keyword>
<dbReference type="EMBL" id="JAPFFF010000030">
    <property type="protein sequence ID" value="KAK8845780.1"/>
    <property type="molecule type" value="Genomic_DNA"/>
</dbReference>
<evidence type="ECO:0000256" key="2">
    <source>
        <dbReference type="ARBA" id="ARBA00022737"/>
    </source>
</evidence>
<dbReference type="PANTHER" id="PTHR18849">
    <property type="entry name" value="LEUCINE RICH REPEAT PROTEIN"/>
    <property type="match status" value="1"/>
</dbReference>
<evidence type="ECO:0000313" key="4">
    <source>
        <dbReference type="EMBL" id="KAK8845780.1"/>
    </source>
</evidence>
<organism evidence="4 5">
    <name type="scientific">Tritrichomonas musculus</name>
    <dbReference type="NCBI Taxonomy" id="1915356"/>
    <lineage>
        <taxon>Eukaryota</taxon>
        <taxon>Metamonada</taxon>
        <taxon>Parabasalia</taxon>
        <taxon>Tritrichomonadida</taxon>
        <taxon>Tritrichomonadidae</taxon>
        <taxon>Tritrichomonas</taxon>
    </lineage>
</organism>
<gene>
    <name evidence="4" type="ORF">M9Y10_020699</name>
</gene>
<dbReference type="Pfam" id="PF14580">
    <property type="entry name" value="LRR_9"/>
    <property type="match status" value="1"/>
</dbReference>
<sequence>MAEPHSNNSALTAYMIFSKTRANSLSDVRILNMWGYNLKDVSIFQSMPNVEVVSLSINEITTLRDFSNCFKLRELLLRHNNISDISEIQYLTKITTLRRLWLAENPIAKLPNYRSYVISVLPQLEILDEIPVTKNERNDQYIDEENDFSFENQDNFQEPMPKINLDNRKQNHRPRLLPDNFEPVKTNRRKQRFLDDDVIHNKNELHKQNQRVYNDENVDYTNIQENVKQPPNDEATLTAVLALLPALSADSISIVLDTICKLYQ</sequence>
<dbReference type="InterPro" id="IPR032675">
    <property type="entry name" value="LRR_dom_sf"/>
</dbReference>
<dbReference type="InterPro" id="IPR003603">
    <property type="entry name" value="U2A'_phosphoprotein32A_C"/>
</dbReference>
<accession>A0ABR2HEC6</accession>
<comment type="caution">
    <text evidence="4">The sequence shown here is derived from an EMBL/GenBank/DDBJ whole genome shotgun (WGS) entry which is preliminary data.</text>
</comment>
<dbReference type="PROSITE" id="PS51450">
    <property type="entry name" value="LRR"/>
    <property type="match status" value="2"/>
</dbReference>
<dbReference type="SUPFAM" id="SSF52058">
    <property type="entry name" value="L domain-like"/>
    <property type="match status" value="1"/>
</dbReference>
<protein>
    <submittedName>
        <fullName evidence="4">DNA damage response, detection of DNA damage</fullName>
    </submittedName>
</protein>
<proteinExistence type="predicted"/>
<feature type="domain" description="U2A'/phosphoprotein 32 family A C-terminal" evidence="3">
    <location>
        <begin position="110"/>
        <end position="128"/>
    </location>
</feature>
<name>A0ABR2HEC6_9EUKA</name>
<dbReference type="SMART" id="SM00446">
    <property type="entry name" value="LRRcap"/>
    <property type="match status" value="1"/>
</dbReference>
<keyword evidence="1" id="KW-0433">Leucine-rich repeat</keyword>
<dbReference type="Gene3D" id="3.80.10.10">
    <property type="entry name" value="Ribonuclease Inhibitor"/>
    <property type="match status" value="1"/>
</dbReference>
<dbReference type="PANTHER" id="PTHR18849:SF0">
    <property type="entry name" value="CILIA- AND FLAGELLA-ASSOCIATED PROTEIN 410-RELATED"/>
    <property type="match status" value="1"/>
</dbReference>
<evidence type="ECO:0000259" key="3">
    <source>
        <dbReference type="SMART" id="SM00446"/>
    </source>
</evidence>
<evidence type="ECO:0000256" key="1">
    <source>
        <dbReference type="ARBA" id="ARBA00022614"/>
    </source>
</evidence>
<dbReference type="InterPro" id="IPR001611">
    <property type="entry name" value="Leu-rich_rpt"/>
</dbReference>
<evidence type="ECO:0000313" key="5">
    <source>
        <dbReference type="Proteomes" id="UP001470230"/>
    </source>
</evidence>
<keyword evidence="2" id="KW-0677">Repeat</keyword>
<reference evidence="4 5" key="1">
    <citation type="submission" date="2024-04" db="EMBL/GenBank/DDBJ databases">
        <title>Tritrichomonas musculus Genome.</title>
        <authorList>
            <person name="Alves-Ferreira E."/>
            <person name="Grigg M."/>
            <person name="Lorenzi H."/>
            <person name="Galac M."/>
        </authorList>
    </citation>
    <scope>NUCLEOTIDE SEQUENCE [LARGE SCALE GENOMIC DNA]</scope>
    <source>
        <strain evidence="4 5">EAF2021</strain>
    </source>
</reference>
<dbReference type="Proteomes" id="UP001470230">
    <property type="component" value="Unassembled WGS sequence"/>
</dbReference>